<dbReference type="InParanoid" id="A0A0C3ABG1"/>
<dbReference type="Proteomes" id="UP000054166">
    <property type="component" value="Unassembled WGS sequence"/>
</dbReference>
<keyword evidence="1" id="KW-0808">Transferase</keyword>
<dbReference type="Pfam" id="PF22235">
    <property type="entry name" value="FAS1_thioest_ins"/>
    <property type="match status" value="1"/>
</dbReference>
<proteinExistence type="predicted"/>
<dbReference type="EMBL" id="KN833489">
    <property type="protein sequence ID" value="KIM71103.1"/>
    <property type="molecule type" value="Genomic_DNA"/>
</dbReference>
<gene>
    <name evidence="2" type="ORF">PILCRDRAFT_805360</name>
</gene>
<dbReference type="GO" id="GO:0016740">
    <property type="term" value="F:transferase activity"/>
    <property type="evidence" value="ECO:0007669"/>
    <property type="project" value="UniProtKB-KW"/>
</dbReference>
<dbReference type="Gene3D" id="3.10.129.10">
    <property type="entry name" value="Hotdog Thioesterase"/>
    <property type="match status" value="1"/>
</dbReference>
<dbReference type="STRING" id="765440.A0A0C3ABG1"/>
<dbReference type="PANTHER" id="PTHR10982">
    <property type="entry name" value="MALONYL COA-ACYL CARRIER PROTEIN TRANSACYLASE"/>
    <property type="match status" value="1"/>
</dbReference>
<protein>
    <submittedName>
        <fullName evidence="2">Uncharacterized protein</fullName>
    </submittedName>
</protein>
<name>A0A0C3ABG1_PILCF</name>
<organism evidence="2 3">
    <name type="scientific">Piloderma croceum (strain F 1598)</name>
    <dbReference type="NCBI Taxonomy" id="765440"/>
    <lineage>
        <taxon>Eukaryota</taxon>
        <taxon>Fungi</taxon>
        <taxon>Dikarya</taxon>
        <taxon>Basidiomycota</taxon>
        <taxon>Agaricomycotina</taxon>
        <taxon>Agaricomycetes</taxon>
        <taxon>Agaricomycetidae</taxon>
        <taxon>Atheliales</taxon>
        <taxon>Atheliaceae</taxon>
        <taxon>Piloderma</taxon>
    </lineage>
</organism>
<dbReference type="AlphaFoldDB" id="A0A0C3ABG1"/>
<dbReference type="HOGENOM" id="CLU_1661478_0_0_1"/>
<evidence type="ECO:0000313" key="2">
    <source>
        <dbReference type="EMBL" id="KIM71103.1"/>
    </source>
</evidence>
<dbReference type="PANTHER" id="PTHR10982:SF21">
    <property type="entry name" value="FATTY ACID SYNTHASE SUBUNIT BETA"/>
    <property type="match status" value="1"/>
</dbReference>
<dbReference type="InterPro" id="IPR050830">
    <property type="entry name" value="Fungal_FAS"/>
</dbReference>
<evidence type="ECO:0000313" key="3">
    <source>
        <dbReference type="Proteomes" id="UP000054166"/>
    </source>
</evidence>
<evidence type="ECO:0000256" key="1">
    <source>
        <dbReference type="ARBA" id="ARBA00022679"/>
    </source>
</evidence>
<reference evidence="3" key="2">
    <citation type="submission" date="2015-01" db="EMBL/GenBank/DDBJ databases">
        <title>Evolutionary Origins and Diversification of the Mycorrhizal Mutualists.</title>
        <authorList>
            <consortium name="DOE Joint Genome Institute"/>
            <consortium name="Mycorrhizal Genomics Consortium"/>
            <person name="Kohler A."/>
            <person name="Kuo A."/>
            <person name="Nagy L.G."/>
            <person name="Floudas D."/>
            <person name="Copeland A."/>
            <person name="Barry K.W."/>
            <person name="Cichocki N."/>
            <person name="Veneault-Fourrey C."/>
            <person name="LaButti K."/>
            <person name="Lindquist E.A."/>
            <person name="Lipzen A."/>
            <person name="Lundell T."/>
            <person name="Morin E."/>
            <person name="Murat C."/>
            <person name="Riley R."/>
            <person name="Ohm R."/>
            <person name="Sun H."/>
            <person name="Tunlid A."/>
            <person name="Henrissat B."/>
            <person name="Grigoriev I.V."/>
            <person name="Hibbett D.S."/>
            <person name="Martin F."/>
        </authorList>
    </citation>
    <scope>NUCLEOTIDE SEQUENCE [LARGE SCALE GENOMIC DNA]</scope>
    <source>
        <strain evidence="3">F 1598</strain>
    </source>
</reference>
<sequence length="159" mass="17734">MRSIFPTTFDGDLVKLVHLSNSFRMVDGTKPLDVCYSEARIASVTNTHAGKVTNFGHVYRAGTPGFFVDSKVNAETTSMAGYFIDFLDDAVVRVLQSKEWFEWDNQSVPLQEGTALFFRVQSQVTKIKHHIISVRIGRHIRPQSTETICQGRIGGLLAG</sequence>
<dbReference type="OrthoDB" id="3001637at2759"/>
<keyword evidence="3" id="KW-1185">Reference proteome</keyword>
<reference evidence="2 3" key="1">
    <citation type="submission" date="2014-04" db="EMBL/GenBank/DDBJ databases">
        <authorList>
            <consortium name="DOE Joint Genome Institute"/>
            <person name="Kuo A."/>
            <person name="Tarkka M."/>
            <person name="Buscot F."/>
            <person name="Kohler A."/>
            <person name="Nagy L.G."/>
            <person name="Floudas D."/>
            <person name="Copeland A."/>
            <person name="Barry K.W."/>
            <person name="Cichocki N."/>
            <person name="Veneault-Fourrey C."/>
            <person name="LaButti K."/>
            <person name="Lindquist E.A."/>
            <person name="Lipzen A."/>
            <person name="Lundell T."/>
            <person name="Morin E."/>
            <person name="Murat C."/>
            <person name="Sun H."/>
            <person name="Tunlid A."/>
            <person name="Henrissat B."/>
            <person name="Grigoriev I.V."/>
            <person name="Hibbett D.S."/>
            <person name="Martin F."/>
            <person name="Nordberg H.P."/>
            <person name="Cantor M.N."/>
            <person name="Hua S.X."/>
        </authorList>
    </citation>
    <scope>NUCLEOTIDE SEQUENCE [LARGE SCALE GENOMIC DNA]</scope>
    <source>
        <strain evidence="2 3">F 1598</strain>
    </source>
</reference>
<accession>A0A0C3ABG1</accession>